<evidence type="ECO:0008006" key="14">
    <source>
        <dbReference type="Google" id="ProtNLM"/>
    </source>
</evidence>
<dbReference type="PROSITE" id="PS50920">
    <property type="entry name" value="SOLCAR"/>
    <property type="match status" value="3"/>
</dbReference>
<evidence type="ECO:0000256" key="10">
    <source>
        <dbReference type="RuleBase" id="RU000488"/>
    </source>
</evidence>
<evidence type="ECO:0000256" key="4">
    <source>
        <dbReference type="ARBA" id="ARBA00022692"/>
    </source>
</evidence>
<gene>
    <name evidence="12" type="ORF">R9X50_00607600</name>
</gene>
<evidence type="ECO:0000313" key="13">
    <source>
        <dbReference type="Proteomes" id="UP001303373"/>
    </source>
</evidence>
<dbReference type="SUPFAM" id="SSF103506">
    <property type="entry name" value="Mitochondrial carrier"/>
    <property type="match status" value="1"/>
</dbReference>
<dbReference type="EMBL" id="CP138589">
    <property type="protein sequence ID" value="WPH03200.1"/>
    <property type="molecule type" value="Genomic_DNA"/>
</dbReference>
<dbReference type="InterPro" id="IPR018108">
    <property type="entry name" value="MCP_transmembrane"/>
</dbReference>
<dbReference type="PANTHER" id="PTHR45939">
    <property type="entry name" value="PEROXISOMAL MEMBRANE PROTEIN PMP34-RELATED"/>
    <property type="match status" value="1"/>
</dbReference>
<dbReference type="Gene3D" id="1.50.40.10">
    <property type="entry name" value="Mitochondrial carrier domain"/>
    <property type="match status" value="1"/>
</dbReference>
<feature type="repeat" description="Solcar" evidence="9">
    <location>
        <begin position="261"/>
        <end position="380"/>
    </location>
</feature>
<dbReference type="PANTHER" id="PTHR45939:SF2">
    <property type="entry name" value="CARRIER PROTEIN, PUTATIVE (AFU_ORTHOLOGUE AFUA_2G13870)-RELATED"/>
    <property type="match status" value="1"/>
</dbReference>
<feature type="repeat" description="Solcar" evidence="9">
    <location>
        <begin position="156"/>
        <end position="252"/>
    </location>
</feature>
<name>A0AAQ3M940_9PEZI</name>
<evidence type="ECO:0000256" key="2">
    <source>
        <dbReference type="ARBA" id="ARBA00006375"/>
    </source>
</evidence>
<evidence type="ECO:0000256" key="3">
    <source>
        <dbReference type="ARBA" id="ARBA00022448"/>
    </source>
</evidence>
<evidence type="ECO:0000256" key="1">
    <source>
        <dbReference type="ARBA" id="ARBA00004141"/>
    </source>
</evidence>
<dbReference type="Proteomes" id="UP001303373">
    <property type="component" value="Chromosome 10"/>
</dbReference>
<dbReference type="Pfam" id="PF00153">
    <property type="entry name" value="Mito_carr"/>
    <property type="match status" value="3"/>
</dbReference>
<keyword evidence="3 10" id="KW-0813">Transport</keyword>
<reference evidence="12 13" key="1">
    <citation type="submission" date="2023-11" db="EMBL/GenBank/DDBJ databases">
        <title>An acidophilic fungus is an integral part of prey digestion in a carnivorous sundew plant.</title>
        <authorList>
            <person name="Tsai I.J."/>
        </authorList>
    </citation>
    <scope>NUCLEOTIDE SEQUENCE [LARGE SCALE GENOMIC DNA]</scope>
    <source>
        <strain evidence="12">169a</strain>
    </source>
</reference>
<keyword evidence="6" id="KW-0999">Mitochondrion inner membrane</keyword>
<evidence type="ECO:0000256" key="5">
    <source>
        <dbReference type="ARBA" id="ARBA00022737"/>
    </source>
</evidence>
<protein>
    <recommendedName>
        <fullName evidence="14">Mitochondrial carrier</fullName>
    </recommendedName>
</protein>
<comment type="similarity">
    <text evidence="2 10">Belongs to the mitochondrial carrier (TC 2.A.29) family.</text>
</comment>
<evidence type="ECO:0000256" key="11">
    <source>
        <dbReference type="SAM" id="MobiDB-lite"/>
    </source>
</evidence>
<keyword evidence="6" id="KW-0496">Mitochondrion</keyword>
<keyword evidence="7" id="KW-1133">Transmembrane helix</keyword>
<dbReference type="InterPro" id="IPR052217">
    <property type="entry name" value="Mito/Peroxisomal_Carrier"/>
</dbReference>
<evidence type="ECO:0000313" key="12">
    <source>
        <dbReference type="EMBL" id="WPH03200.1"/>
    </source>
</evidence>
<dbReference type="InterPro" id="IPR023395">
    <property type="entry name" value="MCP_dom_sf"/>
</dbReference>
<evidence type="ECO:0000256" key="7">
    <source>
        <dbReference type="ARBA" id="ARBA00022989"/>
    </source>
</evidence>
<evidence type="ECO:0000256" key="6">
    <source>
        <dbReference type="ARBA" id="ARBA00022792"/>
    </source>
</evidence>
<keyword evidence="13" id="KW-1185">Reference proteome</keyword>
<comment type="subcellular location">
    <subcellularLocation>
        <location evidence="1">Membrane</location>
        <topology evidence="1">Multi-pass membrane protein</topology>
    </subcellularLocation>
</comment>
<dbReference type="GO" id="GO:0016020">
    <property type="term" value="C:membrane"/>
    <property type="evidence" value="ECO:0007669"/>
    <property type="project" value="UniProtKB-SubCell"/>
</dbReference>
<evidence type="ECO:0000256" key="8">
    <source>
        <dbReference type="ARBA" id="ARBA00023136"/>
    </source>
</evidence>
<organism evidence="12 13">
    <name type="scientific">Acrodontium crateriforme</name>
    <dbReference type="NCBI Taxonomy" id="150365"/>
    <lineage>
        <taxon>Eukaryota</taxon>
        <taxon>Fungi</taxon>
        <taxon>Dikarya</taxon>
        <taxon>Ascomycota</taxon>
        <taxon>Pezizomycotina</taxon>
        <taxon>Dothideomycetes</taxon>
        <taxon>Dothideomycetidae</taxon>
        <taxon>Mycosphaerellales</taxon>
        <taxon>Teratosphaeriaceae</taxon>
        <taxon>Acrodontium</taxon>
    </lineage>
</organism>
<keyword evidence="4 9" id="KW-0812">Transmembrane</keyword>
<dbReference type="GO" id="GO:0015217">
    <property type="term" value="F:ADP transmembrane transporter activity"/>
    <property type="evidence" value="ECO:0007669"/>
    <property type="project" value="TreeGrafter"/>
</dbReference>
<dbReference type="AlphaFoldDB" id="A0AAQ3M940"/>
<feature type="region of interest" description="Disordered" evidence="11">
    <location>
        <begin position="293"/>
        <end position="312"/>
    </location>
</feature>
<evidence type="ECO:0000256" key="9">
    <source>
        <dbReference type="PROSITE-ProRule" id="PRU00282"/>
    </source>
</evidence>
<proteinExistence type="inferred from homology"/>
<sequence length="437" mass="47666">MSNMSDSYIYNAQLDAFTLYHIVQDTPANYPDHSFGRDGSVGPALPALGNAIAGSIATAATKGLLYPLDLVIARMQVQRKMRGENETASAARDAGAEYEDVLDAARKIYKNEGGIKAFYTGCPPDILKGLTDSFLFFLAYTFVRNYQLKKAGTKNLSVFRELSVGVVAGTISKLVTTPIQNIVTRQQTAALVAARHPSSTPEDGDKKGIADIARQIYAERGLVGFWAGYNYSIVLTSNPAITFAVDNLLQKLLPRSKRENPSSYITFLIAAVSKVVATSITYPVTLAKSRAQAITSSPEKENKDSKEAKHETKSVQGKAKLVAHTAVRLLWAQYGLYIALRDIYREEGVSGLYSGLEADILKGFLSHGFTMMAKDKVHTGVISLYYVLLKMTRKWPDELKRAQESAAIVAAQAKEQMENAAETVVDGAMQLVNNDDA</sequence>
<feature type="compositionally biased region" description="Basic and acidic residues" evidence="11">
    <location>
        <begin position="298"/>
        <end position="312"/>
    </location>
</feature>
<keyword evidence="5" id="KW-0677">Repeat</keyword>
<accession>A0AAQ3M940</accession>
<feature type="repeat" description="Solcar" evidence="9">
    <location>
        <begin position="45"/>
        <end position="146"/>
    </location>
</feature>
<keyword evidence="8 9" id="KW-0472">Membrane</keyword>